<dbReference type="GO" id="GO:0003677">
    <property type="term" value="F:DNA binding"/>
    <property type="evidence" value="ECO:0007669"/>
    <property type="project" value="InterPro"/>
</dbReference>
<sequence>MSQLCRLCLTESYEATDLNEYREGLPISVLAMIILPIKIYDGEDFNLPQKICSSCLEIIVNAYKLRDISLTSEKVLKSSIEESTCNIRIKNELQDYDTIFVESNAYDSDLRPPQKKVRKEPTKKNTICNYCALEFDTSEELEDHVLEEHFNSSTNQGASDECQEGMHIDCFKKDRTPKTSMVWRHFGRLNNANDEHINTSFNYCSICFSRKLITKYKTTTSTSTLIFHLNTVHGIAKDDSVAEKSFVKEKYTQRKERATTSGPAVSATICSECGKGFANHHIMKKHMKIHSGQFFPCDSCPAKFSYIENLHRHKRCHDPNHLSRYVCDICGNRFAEIKSLRNHIMRVHLKITPQKKYACPYDDCSLRFAAAFNLKKHMLTHTDLKPHECQFCPNAYTSKGDLIKHLQKNHVGDSIYHCEHCSESFRFKIQLREHYKVHYQGITKEERSEEFSSY</sequence>
<dbReference type="SMART" id="SM00355">
    <property type="entry name" value="ZnF_C2H2"/>
    <property type="match status" value="8"/>
</dbReference>
<evidence type="ECO:0000256" key="2">
    <source>
        <dbReference type="ARBA" id="ARBA00022737"/>
    </source>
</evidence>
<feature type="domain" description="BED-type" evidence="8">
    <location>
        <begin position="177"/>
        <end position="240"/>
    </location>
</feature>
<feature type="domain" description="C2H2-type" evidence="7">
    <location>
        <begin position="387"/>
        <end position="415"/>
    </location>
</feature>
<dbReference type="Pfam" id="PF13894">
    <property type="entry name" value="zf-C2H2_4"/>
    <property type="match status" value="1"/>
</dbReference>
<feature type="domain" description="C2H2-type" evidence="7">
    <location>
        <begin position="416"/>
        <end position="438"/>
    </location>
</feature>
<feature type="domain" description="C2H2-type" evidence="7">
    <location>
        <begin position="357"/>
        <end position="386"/>
    </location>
</feature>
<evidence type="ECO:0000259" key="7">
    <source>
        <dbReference type="PROSITE" id="PS50157"/>
    </source>
</evidence>
<feature type="binding site" evidence="6">
    <location>
        <position position="55"/>
    </location>
    <ligand>
        <name>Zn(2+)</name>
        <dbReference type="ChEBI" id="CHEBI:29105"/>
    </ligand>
</feature>
<protein>
    <submittedName>
        <fullName evidence="10">Uncharacterized protein</fullName>
    </submittedName>
</protein>
<evidence type="ECO:0000256" key="4">
    <source>
        <dbReference type="ARBA" id="ARBA00022833"/>
    </source>
</evidence>
<evidence type="ECO:0000256" key="1">
    <source>
        <dbReference type="ARBA" id="ARBA00022723"/>
    </source>
</evidence>
<proteinExistence type="predicted"/>
<evidence type="ECO:0000259" key="9">
    <source>
        <dbReference type="PROSITE" id="PS51915"/>
    </source>
</evidence>
<accession>A0A9N9WWE6</accession>
<dbReference type="PANTHER" id="PTHR24379">
    <property type="entry name" value="KRAB AND ZINC FINGER DOMAIN-CONTAINING"/>
    <property type="match status" value="1"/>
</dbReference>
<dbReference type="SUPFAM" id="SSF57716">
    <property type="entry name" value="Glucocorticoid receptor-like (DNA-binding domain)"/>
    <property type="match status" value="1"/>
</dbReference>
<keyword evidence="11" id="KW-1185">Reference proteome</keyword>
<dbReference type="Pfam" id="PF13912">
    <property type="entry name" value="zf-C2H2_6"/>
    <property type="match status" value="1"/>
</dbReference>
<evidence type="ECO:0000256" key="3">
    <source>
        <dbReference type="ARBA" id="ARBA00022771"/>
    </source>
</evidence>
<reference evidence="10" key="1">
    <citation type="submission" date="2022-01" db="EMBL/GenBank/DDBJ databases">
        <authorList>
            <person name="King R."/>
        </authorList>
    </citation>
    <scope>NUCLEOTIDE SEQUENCE</scope>
</reference>
<keyword evidence="3 5" id="KW-0863">Zinc-finger</keyword>
<dbReference type="PANTHER" id="PTHR24379:SF121">
    <property type="entry name" value="C2H2-TYPE DOMAIN-CONTAINING PROTEIN"/>
    <property type="match status" value="1"/>
</dbReference>
<gene>
    <name evidence="10" type="ORF">CHIRRI_LOCUS14633</name>
</gene>
<name>A0A9N9WWE6_9DIPT</name>
<evidence type="ECO:0000259" key="8">
    <source>
        <dbReference type="PROSITE" id="PS50808"/>
    </source>
</evidence>
<dbReference type="OrthoDB" id="7741555at2759"/>
<dbReference type="PROSITE" id="PS50808">
    <property type="entry name" value="ZF_BED"/>
    <property type="match status" value="1"/>
</dbReference>
<evidence type="ECO:0000256" key="5">
    <source>
        <dbReference type="PROSITE-ProRule" id="PRU00042"/>
    </source>
</evidence>
<dbReference type="Pfam" id="PF00096">
    <property type="entry name" value="zf-C2H2"/>
    <property type="match status" value="1"/>
</dbReference>
<feature type="domain" description="C2H2-type" evidence="7">
    <location>
        <begin position="295"/>
        <end position="317"/>
    </location>
</feature>
<dbReference type="InterPro" id="IPR012934">
    <property type="entry name" value="Znf_AD"/>
</dbReference>
<dbReference type="EMBL" id="OU895880">
    <property type="protein sequence ID" value="CAG9811826.1"/>
    <property type="molecule type" value="Genomic_DNA"/>
</dbReference>
<feature type="binding site" evidence="6">
    <location>
        <position position="8"/>
    </location>
    <ligand>
        <name>Zn(2+)</name>
        <dbReference type="ChEBI" id="CHEBI:29105"/>
    </ligand>
</feature>
<dbReference type="InterPro" id="IPR003656">
    <property type="entry name" value="Znf_BED"/>
</dbReference>
<dbReference type="InterPro" id="IPR013087">
    <property type="entry name" value="Znf_C2H2_type"/>
</dbReference>
<dbReference type="SMART" id="SM00614">
    <property type="entry name" value="ZnF_BED"/>
    <property type="match status" value="1"/>
</dbReference>
<dbReference type="InterPro" id="IPR036236">
    <property type="entry name" value="Znf_C2H2_sf"/>
</dbReference>
<feature type="binding site" evidence="6">
    <location>
        <position position="52"/>
    </location>
    <ligand>
        <name>Zn(2+)</name>
        <dbReference type="ChEBI" id="CHEBI:29105"/>
    </ligand>
</feature>
<dbReference type="AlphaFoldDB" id="A0A9N9WWE6"/>
<reference evidence="10" key="2">
    <citation type="submission" date="2022-10" db="EMBL/GenBank/DDBJ databases">
        <authorList>
            <consortium name="ENA_rothamsted_submissions"/>
            <consortium name="culmorum"/>
            <person name="King R."/>
        </authorList>
    </citation>
    <scope>NUCLEOTIDE SEQUENCE</scope>
</reference>
<feature type="binding site" evidence="6">
    <location>
        <position position="5"/>
    </location>
    <ligand>
        <name>Zn(2+)</name>
        <dbReference type="ChEBI" id="CHEBI:29105"/>
    </ligand>
</feature>
<dbReference type="Proteomes" id="UP001153620">
    <property type="component" value="Chromosome 4"/>
</dbReference>
<dbReference type="SMART" id="SM00868">
    <property type="entry name" value="zf-AD"/>
    <property type="match status" value="1"/>
</dbReference>
<dbReference type="Gene3D" id="3.30.160.60">
    <property type="entry name" value="Classic Zinc Finger"/>
    <property type="match status" value="4"/>
</dbReference>
<dbReference type="GO" id="GO:0005634">
    <property type="term" value="C:nucleus"/>
    <property type="evidence" value="ECO:0007669"/>
    <property type="project" value="InterPro"/>
</dbReference>
<feature type="domain" description="C2H2-type" evidence="7">
    <location>
        <begin position="325"/>
        <end position="353"/>
    </location>
</feature>
<dbReference type="PROSITE" id="PS51915">
    <property type="entry name" value="ZAD"/>
    <property type="match status" value="1"/>
</dbReference>
<evidence type="ECO:0000313" key="11">
    <source>
        <dbReference type="Proteomes" id="UP001153620"/>
    </source>
</evidence>
<evidence type="ECO:0000313" key="10">
    <source>
        <dbReference type="EMBL" id="CAG9811826.1"/>
    </source>
</evidence>
<keyword evidence="1 6" id="KW-0479">Metal-binding</keyword>
<dbReference type="PROSITE" id="PS50157">
    <property type="entry name" value="ZINC_FINGER_C2H2_2"/>
    <property type="match status" value="6"/>
</dbReference>
<dbReference type="PROSITE" id="PS00028">
    <property type="entry name" value="ZINC_FINGER_C2H2_1"/>
    <property type="match status" value="7"/>
</dbReference>
<feature type="domain" description="ZAD" evidence="9">
    <location>
        <begin position="3"/>
        <end position="79"/>
    </location>
</feature>
<evidence type="ECO:0000256" key="6">
    <source>
        <dbReference type="PROSITE-ProRule" id="PRU01263"/>
    </source>
</evidence>
<dbReference type="Pfam" id="PF07776">
    <property type="entry name" value="zf-AD"/>
    <property type="match status" value="1"/>
</dbReference>
<keyword evidence="4 6" id="KW-0862">Zinc</keyword>
<feature type="domain" description="C2H2-type" evidence="7">
    <location>
        <begin position="268"/>
        <end position="295"/>
    </location>
</feature>
<organism evidence="10 11">
    <name type="scientific">Chironomus riparius</name>
    <dbReference type="NCBI Taxonomy" id="315576"/>
    <lineage>
        <taxon>Eukaryota</taxon>
        <taxon>Metazoa</taxon>
        <taxon>Ecdysozoa</taxon>
        <taxon>Arthropoda</taxon>
        <taxon>Hexapoda</taxon>
        <taxon>Insecta</taxon>
        <taxon>Pterygota</taxon>
        <taxon>Neoptera</taxon>
        <taxon>Endopterygota</taxon>
        <taxon>Diptera</taxon>
        <taxon>Nematocera</taxon>
        <taxon>Chironomoidea</taxon>
        <taxon>Chironomidae</taxon>
        <taxon>Chironominae</taxon>
        <taxon>Chironomus</taxon>
    </lineage>
</organism>
<dbReference type="SUPFAM" id="SSF57667">
    <property type="entry name" value="beta-beta-alpha zinc fingers"/>
    <property type="match status" value="4"/>
</dbReference>
<dbReference type="GO" id="GO:0008270">
    <property type="term" value="F:zinc ion binding"/>
    <property type="evidence" value="ECO:0007669"/>
    <property type="project" value="UniProtKB-UniRule"/>
</dbReference>
<keyword evidence="2" id="KW-0677">Repeat</keyword>